<sequence>RRLPWRLARLARCRPDRGAVRLRRRGRSRPVRGDPRPRVAQGGRCSGQVRVDVHGDRHLRAQRHLGARPFQNF</sequence>
<name>J3LEH6_ORYBR</name>
<keyword evidence="3" id="KW-1185">Reference proteome</keyword>
<dbReference type="AlphaFoldDB" id="J3LEH6"/>
<evidence type="ECO:0000256" key="1">
    <source>
        <dbReference type="SAM" id="MobiDB-lite"/>
    </source>
</evidence>
<organism evidence="2">
    <name type="scientific">Oryza brachyantha</name>
    <name type="common">malo sina</name>
    <dbReference type="NCBI Taxonomy" id="4533"/>
    <lineage>
        <taxon>Eukaryota</taxon>
        <taxon>Viridiplantae</taxon>
        <taxon>Streptophyta</taxon>
        <taxon>Embryophyta</taxon>
        <taxon>Tracheophyta</taxon>
        <taxon>Spermatophyta</taxon>
        <taxon>Magnoliopsida</taxon>
        <taxon>Liliopsida</taxon>
        <taxon>Poales</taxon>
        <taxon>Poaceae</taxon>
        <taxon>BOP clade</taxon>
        <taxon>Oryzoideae</taxon>
        <taxon>Oryzeae</taxon>
        <taxon>Oryzinae</taxon>
        <taxon>Oryza</taxon>
    </lineage>
</organism>
<dbReference type="Proteomes" id="UP000006038">
    <property type="component" value="Unassembled WGS sequence"/>
</dbReference>
<dbReference type="Gramene" id="OB02G30430.1">
    <property type="protein sequence ID" value="OB02G30430.1"/>
    <property type="gene ID" value="OB02G30430"/>
</dbReference>
<feature type="region of interest" description="Disordered" evidence="1">
    <location>
        <begin position="24"/>
        <end position="45"/>
    </location>
</feature>
<dbReference type="EnsemblPlants" id="OB02G30430.1">
    <property type="protein sequence ID" value="OB02G30430.1"/>
    <property type="gene ID" value="OB02G30430"/>
</dbReference>
<accession>J3LEH6</accession>
<evidence type="ECO:0000313" key="2">
    <source>
        <dbReference type="EnsemblPlants" id="OB02G30430.1"/>
    </source>
</evidence>
<evidence type="ECO:0000313" key="3">
    <source>
        <dbReference type="Proteomes" id="UP000006038"/>
    </source>
</evidence>
<reference evidence="2" key="1">
    <citation type="submission" date="2013-04" db="UniProtKB">
        <authorList>
            <consortium name="EnsemblPlants"/>
        </authorList>
    </citation>
    <scope>IDENTIFICATION</scope>
</reference>
<protein>
    <submittedName>
        <fullName evidence="2">Uncharacterized protein</fullName>
    </submittedName>
</protein>
<dbReference type="HOGENOM" id="CLU_2712204_0_0_1"/>
<proteinExistence type="predicted"/>